<feature type="transmembrane region" description="Helical" evidence="2">
    <location>
        <begin position="368"/>
        <end position="388"/>
    </location>
</feature>
<evidence type="ECO:0008006" key="5">
    <source>
        <dbReference type="Google" id="ProtNLM"/>
    </source>
</evidence>
<gene>
    <name evidence="3" type="ORF">B0T16DRAFT_422036</name>
</gene>
<keyword evidence="4" id="KW-1185">Reference proteome</keyword>
<organism evidence="3 4">
    <name type="scientific">Cercophora newfieldiana</name>
    <dbReference type="NCBI Taxonomy" id="92897"/>
    <lineage>
        <taxon>Eukaryota</taxon>
        <taxon>Fungi</taxon>
        <taxon>Dikarya</taxon>
        <taxon>Ascomycota</taxon>
        <taxon>Pezizomycotina</taxon>
        <taxon>Sordariomycetes</taxon>
        <taxon>Sordariomycetidae</taxon>
        <taxon>Sordariales</taxon>
        <taxon>Lasiosphaeriaceae</taxon>
        <taxon>Cercophora</taxon>
    </lineage>
</organism>
<keyword evidence="2" id="KW-0472">Membrane</keyword>
<comment type="caution">
    <text evidence="3">The sequence shown here is derived from an EMBL/GenBank/DDBJ whole genome shotgun (WGS) entry which is preliminary data.</text>
</comment>
<accession>A0AA39XRH8</accession>
<evidence type="ECO:0000313" key="4">
    <source>
        <dbReference type="Proteomes" id="UP001174936"/>
    </source>
</evidence>
<evidence type="ECO:0000256" key="2">
    <source>
        <dbReference type="SAM" id="Phobius"/>
    </source>
</evidence>
<feature type="transmembrane region" description="Helical" evidence="2">
    <location>
        <begin position="333"/>
        <end position="356"/>
    </location>
</feature>
<feature type="region of interest" description="Disordered" evidence="1">
    <location>
        <begin position="29"/>
        <end position="49"/>
    </location>
</feature>
<proteinExistence type="predicted"/>
<keyword evidence="2" id="KW-1133">Transmembrane helix</keyword>
<dbReference type="AlphaFoldDB" id="A0AA39XRH8"/>
<reference evidence="3" key="1">
    <citation type="submission" date="2023-06" db="EMBL/GenBank/DDBJ databases">
        <title>Genome-scale phylogeny and comparative genomics of the fungal order Sordariales.</title>
        <authorList>
            <consortium name="Lawrence Berkeley National Laboratory"/>
            <person name="Hensen N."/>
            <person name="Bonometti L."/>
            <person name="Westerberg I."/>
            <person name="Brannstrom I.O."/>
            <person name="Guillou S."/>
            <person name="Cros-Aarteil S."/>
            <person name="Calhoun S."/>
            <person name="Haridas S."/>
            <person name="Kuo A."/>
            <person name="Mondo S."/>
            <person name="Pangilinan J."/>
            <person name="Riley R."/>
            <person name="Labutti K."/>
            <person name="Andreopoulos B."/>
            <person name="Lipzen A."/>
            <person name="Chen C."/>
            <person name="Yanf M."/>
            <person name="Daum C."/>
            <person name="Ng V."/>
            <person name="Clum A."/>
            <person name="Steindorff A."/>
            <person name="Ohm R."/>
            <person name="Martin F."/>
            <person name="Silar P."/>
            <person name="Natvig D."/>
            <person name="Lalanne C."/>
            <person name="Gautier V."/>
            <person name="Ament-Velasquez S.L."/>
            <person name="Kruys A."/>
            <person name="Hutchinson M.I."/>
            <person name="Powell A.J."/>
            <person name="Barry K."/>
            <person name="Miller A.N."/>
            <person name="Grigoriev I.V."/>
            <person name="Debuchy R."/>
            <person name="Gladieux P."/>
            <person name="Thoren M.H."/>
            <person name="Johannesson H."/>
        </authorList>
    </citation>
    <scope>NUCLEOTIDE SEQUENCE</scope>
    <source>
        <strain evidence="3">SMH2532-1</strain>
    </source>
</reference>
<dbReference type="Proteomes" id="UP001174936">
    <property type="component" value="Unassembled WGS sequence"/>
</dbReference>
<feature type="transmembrane region" description="Helical" evidence="2">
    <location>
        <begin position="153"/>
        <end position="171"/>
    </location>
</feature>
<evidence type="ECO:0000313" key="3">
    <source>
        <dbReference type="EMBL" id="KAK0638879.1"/>
    </source>
</evidence>
<feature type="transmembrane region" description="Helical" evidence="2">
    <location>
        <begin position="298"/>
        <end position="321"/>
    </location>
</feature>
<protein>
    <recommendedName>
        <fullName evidence="5">Integral membrane protein</fullName>
    </recommendedName>
</protein>
<feature type="transmembrane region" description="Helical" evidence="2">
    <location>
        <begin position="110"/>
        <end position="133"/>
    </location>
</feature>
<name>A0AA39XRH8_9PEZI</name>
<feature type="compositionally biased region" description="Low complexity" evidence="1">
    <location>
        <begin position="216"/>
        <end position="228"/>
    </location>
</feature>
<keyword evidence="2" id="KW-0812">Transmembrane</keyword>
<evidence type="ECO:0000256" key="1">
    <source>
        <dbReference type="SAM" id="MobiDB-lite"/>
    </source>
</evidence>
<dbReference type="EMBL" id="JAULSV010000007">
    <property type="protein sequence ID" value="KAK0638879.1"/>
    <property type="molecule type" value="Genomic_DNA"/>
</dbReference>
<feature type="region of interest" description="Disordered" evidence="1">
    <location>
        <begin position="200"/>
        <end position="233"/>
    </location>
</feature>
<sequence length="402" mass="44388">MSSPILKNHPPPSGALTFLKLDPTLRYHPITPKPPGGNPPEEVSPYEPDGNAPQIYHVWRSRDNRKGRHAILLPQDAKAAPGHYPPPTNTLASTVRGILKMFTRFPIWDISYDVAVVFTFGCVLWVLNGFFVWYPLAAPWSEFPGESDVAGGWTAFVGATIFEFGSVLLMLEAVNEKQTECFGWALESAVESHTPRLVSPPEACTHHHASKPSWISHHPVSSSDSVSPDSRETTLKDTHHKEWVWKPSLHDLKSRYIYSISFWACLAQLIGATIFWISGFTALPPINTSLPTPALNGIYWLPQVVGGTGFIISSLLFMLEVQDKWYLPAPNLLGWHVGFWNLIGSVGFTLCGALGFAEREGEGVEYALALSTFVGSWAFLVGSVVQWYESLDKYPVSAGAIS</sequence>
<feature type="transmembrane region" description="Helical" evidence="2">
    <location>
        <begin position="256"/>
        <end position="278"/>
    </location>
</feature>